<dbReference type="Proteomes" id="UP000648352">
    <property type="component" value="Unassembled WGS sequence"/>
</dbReference>
<feature type="transmembrane region" description="Helical" evidence="7">
    <location>
        <begin position="381"/>
        <end position="405"/>
    </location>
</feature>
<comment type="caution">
    <text evidence="9">The sequence shown here is derived from an EMBL/GenBank/DDBJ whole genome shotgun (WGS) entry which is preliminary data.</text>
</comment>
<gene>
    <name evidence="9" type="ORF">H9651_10560</name>
</gene>
<evidence type="ECO:0000259" key="8">
    <source>
        <dbReference type="Pfam" id="PF00482"/>
    </source>
</evidence>
<evidence type="ECO:0000313" key="9">
    <source>
        <dbReference type="EMBL" id="MBD7958081.1"/>
    </source>
</evidence>
<evidence type="ECO:0000256" key="1">
    <source>
        <dbReference type="ARBA" id="ARBA00004651"/>
    </source>
</evidence>
<feature type="transmembrane region" description="Helical" evidence="7">
    <location>
        <begin position="217"/>
        <end position="243"/>
    </location>
</feature>
<dbReference type="PANTHER" id="PTHR30012:SF0">
    <property type="entry name" value="TYPE II SECRETION SYSTEM PROTEIN F-RELATED"/>
    <property type="match status" value="1"/>
</dbReference>
<sequence>MALIEEYTYRAVDVTNGKVVKGALEAASENAVAAKLRAQGLTPLEVSLTAKTGLNQEISIPGFEKRVSVATLAVFAKQMAGLMNAGLPLMRTLSILIEQTEDKKLQRALVAVQAAIESGSAFSVALAQHPDIFPPLMVSMVKVGEIGGFLGQALTTVAKTYESEAELHGKIKSATTYPAIVFGIAIVGVVAMIAFIVPIFKGMFESLGSELPLPTQILVAMSANAAWGVPLLAVIAIGGWIWWMQNKRKDRVRRVVDPLKLKVPVFGPLATKIAVARFARSLAMMLDAGVPLVQALSIVGEASNNWKIEQAVREVQESVKQGRSFAAPLAKAEVFPPMVAQMVAVGEESGTLADMLSSIADYYESEVEAATEQLTSSIEPILIVGIGIIIGGMVISLYMPIFSIYGEIGG</sequence>
<keyword evidence="5 7" id="KW-1133">Transmembrane helix</keyword>
<evidence type="ECO:0000256" key="7">
    <source>
        <dbReference type="SAM" id="Phobius"/>
    </source>
</evidence>
<keyword evidence="4 7" id="KW-0812">Transmembrane</keyword>
<dbReference type="PRINTS" id="PR00812">
    <property type="entry name" value="BCTERIALGSPF"/>
</dbReference>
<reference evidence="9 10" key="1">
    <citation type="submission" date="2020-08" db="EMBL/GenBank/DDBJ databases">
        <title>A Genomic Blueprint of the Chicken Gut Microbiome.</title>
        <authorList>
            <person name="Gilroy R."/>
            <person name="Ravi A."/>
            <person name="Getino M."/>
            <person name="Pursley I."/>
            <person name="Horton D.L."/>
            <person name="Alikhan N.-F."/>
            <person name="Baker D."/>
            <person name="Gharbi K."/>
            <person name="Hall N."/>
            <person name="Watson M."/>
            <person name="Adriaenssens E.M."/>
            <person name="Foster-Nyarko E."/>
            <person name="Jarju S."/>
            <person name="Secka A."/>
            <person name="Antonio M."/>
            <person name="Oren A."/>
            <person name="Chaudhuri R."/>
            <person name="La Ragione R.M."/>
            <person name="Hildebrand F."/>
            <person name="Pallen M.J."/>
        </authorList>
    </citation>
    <scope>NUCLEOTIDE SEQUENCE [LARGE SCALE GENOMIC DNA]</scope>
    <source>
        <strain evidence="9 10">Sa4CUA7</strain>
    </source>
</reference>
<feature type="domain" description="Type II secretion system protein GspF" evidence="8">
    <location>
        <begin position="278"/>
        <end position="400"/>
    </location>
</feature>
<evidence type="ECO:0000313" key="10">
    <source>
        <dbReference type="Proteomes" id="UP000648352"/>
    </source>
</evidence>
<dbReference type="PANTHER" id="PTHR30012">
    <property type="entry name" value="GENERAL SECRETION PATHWAY PROTEIN"/>
    <property type="match status" value="1"/>
</dbReference>
<dbReference type="RefSeq" id="WP_191719255.1">
    <property type="nucleotide sequence ID" value="NZ_JACSQP010000005.1"/>
</dbReference>
<comment type="similarity">
    <text evidence="2">Belongs to the GSP F family.</text>
</comment>
<dbReference type="InterPro" id="IPR042094">
    <property type="entry name" value="T2SS_GspF_sf"/>
</dbReference>
<organism evidence="9 10">
    <name type="scientific">Microbacterium pullorum</name>
    <dbReference type="NCBI Taxonomy" id="2762236"/>
    <lineage>
        <taxon>Bacteria</taxon>
        <taxon>Bacillati</taxon>
        <taxon>Actinomycetota</taxon>
        <taxon>Actinomycetes</taxon>
        <taxon>Micrococcales</taxon>
        <taxon>Microbacteriaceae</taxon>
        <taxon>Microbacterium</taxon>
    </lineage>
</organism>
<protein>
    <submittedName>
        <fullName evidence="9">Type II secretion system F family protein</fullName>
    </submittedName>
</protein>
<accession>A0ABR8S3M9</accession>
<dbReference type="InterPro" id="IPR003004">
    <property type="entry name" value="GspF/PilC"/>
</dbReference>
<feature type="transmembrane region" description="Helical" evidence="7">
    <location>
        <begin position="177"/>
        <end position="197"/>
    </location>
</feature>
<dbReference type="Pfam" id="PF00482">
    <property type="entry name" value="T2SSF"/>
    <property type="match status" value="2"/>
</dbReference>
<keyword evidence="6 7" id="KW-0472">Membrane</keyword>
<proteinExistence type="inferred from homology"/>
<dbReference type="InterPro" id="IPR018076">
    <property type="entry name" value="T2SS_GspF_dom"/>
</dbReference>
<dbReference type="EMBL" id="JACSQP010000005">
    <property type="protein sequence ID" value="MBD7958081.1"/>
    <property type="molecule type" value="Genomic_DNA"/>
</dbReference>
<evidence type="ECO:0000256" key="4">
    <source>
        <dbReference type="ARBA" id="ARBA00022692"/>
    </source>
</evidence>
<name>A0ABR8S3M9_9MICO</name>
<comment type="subcellular location">
    <subcellularLocation>
        <location evidence="1">Cell membrane</location>
        <topology evidence="1">Multi-pass membrane protein</topology>
    </subcellularLocation>
</comment>
<feature type="domain" description="Type II secretion system protein GspF" evidence="8">
    <location>
        <begin position="75"/>
        <end position="198"/>
    </location>
</feature>
<evidence type="ECO:0000256" key="6">
    <source>
        <dbReference type="ARBA" id="ARBA00023136"/>
    </source>
</evidence>
<keyword evidence="10" id="KW-1185">Reference proteome</keyword>
<keyword evidence="3" id="KW-1003">Cell membrane</keyword>
<dbReference type="Gene3D" id="1.20.81.30">
    <property type="entry name" value="Type II secretion system (T2SS), domain F"/>
    <property type="match status" value="2"/>
</dbReference>
<evidence type="ECO:0000256" key="5">
    <source>
        <dbReference type="ARBA" id="ARBA00022989"/>
    </source>
</evidence>
<evidence type="ECO:0000256" key="2">
    <source>
        <dbReference type="ARBA" id="ARBA00005745"/>
    </source>
</evidence>
<evidence type="ECO:0000256" key="3">
    <source>
        <dbReference type="ARBA" id="ARBA00022475"/>
    </source>
</evidence>